<reference evidence="1 2" key="1">
    <citation type="submission" date="2016-09" db="EMBL/GenBank/DDBJ databases">
        <authorList>
            <person name="Capua I."/>
            <person name="De Benedictis P."/>
            <person name="Joannis T."/>
            <person name="Lombin L.H."/>
            <person name="Cattoli G."/>
        </authorList>
    </citation>
    <scope>NUCLEOTIDE SEQUENCE [LARGE SCALE GENOMIC DNA]</scope>
    <source>
        <strain evidence="1 2">NIO-1002</strain>
    </source>
</reference>
<dbReference type="EMBL" id="FMYG01000003">
    <property type="protein sequence ID" value="SDC03925.1"/>
    <property type="molecule type" value="Genomic_DNA"/>
</dbReference>
<evidence type="ECO:0000313" key="1">
    <source>
        <dbReference type="EMBL" id="SDC03925.1"/>
    </source>
</evidence>
<dbReference type="AlphaFoldDB" id="A0A1G6ID57"/>
<dbReference type="STRING" id="993073.AS029_06030"/>
<name>A0A1G6ID57_9MICO</name>
<proteinExistence type="predicted"/>
<protein>
    <submittedName>
        <fullName evidence="1">Uncharacterized protein</fullName>
    </submittedName>
</protein>
<evidence type="ECO:0000313" key="2">
    <source>
        <dbReference type="Proteomes" id="UP000183203"/>
    </source>
</evidence>
<gene>
    <name evidence="1" type="ORF">SAMN05216418_1462</name>
</gene>
<organism evidence="1 2">
    <name type="scientific">Microbacterium enclense</name>
    <dbReference type="NCBI Taxonomy" id="993073"/>
    <lineage>
        <taxon>Bacteria</taxon>
        <taxon>Bacillati</taxon>
        <taxon>Actinomycetota</taxon>
        <taxon>Actinomycetes</taxon>
        <taxon>Micrococcales</taxon>
        <taxon>Microbacteriaceae</taxon>
        <taxon>Microbacterium</taxon>
    </lineage>
</organism>
<sequence>MPDAIEYMPYDKRIARLEEIAQRIVELLRKHTRPVELTVFLQEVAQTLRLAMSQVKYGLTYAKSSGRVTVDSAAMVALVP</sequence>
<accession>A0A1G6ID57</accession>
<dbReference type="Proteomes" id="UP000183203">
    <property type="component" value="Unassembled WGS sequence"/>
</dbReference>
<dbReference type="OrthoDB" id="9980901at2"/>
<dbReference type="RefSeq" id="WP_058231707.1">
    <property type="nucleotide sequence ID" value="NZ_FMYG01000003.1"/>
</dbReference>